<dbReference type="EMBL" id="BGZK01001472">
    <property type="protein sequence ID" value="GBP80646.1"/>
    <property type="molecule type" value="Genomic_DNA"/>
</dbReference>
<keyword evidence="2" id="KW-1185">Reference proteome</keyword>
<dbReference type="Proteomes" id="UP000299102">
    <property type="component" value="Unassembled WGS sequence"/>
</dbReference>
<comment type="caution">
    <text evidence="1">The sequence shown here is derived from an EMBL/GenBank/DDBJ whole genome shotgun (WGS) entry which is preliminary data.</text>
</comment>
<proteinExistence type="predicted"/>
<evidence type="ECO:0000313" key="2">
    <source>
        <dbReference type="Proteomes" id="UP000299102"/>
    </source>
</evidence>
<dbReference type="AlphaFoldDB" id="A0A4C1YWH4"/>
<protein>
    <submittedName>
        <fullName evidence="1">Uncharacterized protein</fullName>
    </submittedName>
</protein>
<accession>A0A4C1YWH4</accession>
<reference evidence="1 2" key="1">
    <citation type="journal article" date="2019" name="Commun. Biol.">
        <title>The bagworm genome reveals a unique fibroin gene that provides high tensile strength.</title>
        <authorList>
            <person name="Kono N."/>
            <person name="Nakamura H."/>
            <person name="Ohtoshi R."/>
            <person name="Tomita M."/>
            <person name="Numata K."/>
            <person name="Arakawa K."/>
        </authorList>
    </citation>
    <scope>NUCLEOTIDE SEQUENCE [LARGE SCALE GENOMIC DNA]</scope>
</reference>
<evidence type="ECO:0000313" key="1">
    <source>
        <dbReference type="EMBL" id="GBP80646.1"/>
    </source>
</evidence>
<organism evidence="1 2">
    <name type="scientific">Eumeta variegata</name>
    <name type="common">Bagworm moth</name>
    <name type="synonym">Eumeta japonica</name>
    <dbReference type="NCBI Taxonomy" id="151549"/>
    <lineage>
        <taxon>Eukaryota</taxon>
        <taxon>Metazoa</taxon>
        <taxon>Ecdysozoa</taxon>
        <taxon>Arthropoda</taxon>
        <taxon>Hexapoda</taxon>
        <taxon>Insecta</taxon>
        <taxon>Pterygota</taxon>
        <taxon>Neoptera</taxon>
        <taxon>Endopterygota</taxon>
        <taxon>Lepidoptera</taxon>
        <taxon>Glossata</taxon>
        <taxon>Ditrysia</taxon>
        <taxon>Tineoidea</taxon>
        <taxon>Psychidae</taxon>
        <taxon>Oiketicinae</taxon>
        <taxon>Eumeta</taxon>
    </lineage>
</organism>
<gene>
    <name evidence="1" type="ORF">EVAR_58904_1</name>
</gene>
<name>A0A4C1YWH4_EUMVA</name>
<sequence>MPDFLNNSTTYYGCAQKFLSPLCSSLRLRQQRSVLYDLKILYSKTNPRLIISLHPLSAHSPPYQISYFYSKGRQRNGDPSGLRVFMGGGDQRAFGGSRAHLTLGLL</sequence>